<protein>
    <submittedName>
        <fullName evidence="1">Uncharacterized protein</fullName>
    </submittedName>
</protein>
<evidence type="ECO:0000313" key="1">
    <source>
        <dbReference type="EMBL" id="VEL34689.1"/>
    </source>
</evidence>
<keyword evidence="2" id="KW-1185">Reference proteome</keyword>
<name>A0A448XE90_9PLAT</name>
<gene>
    <name evidence="1" type="ORF">PXEA_LOCUS28129</name>
</gene>
<accession>A0A448XE90</accession>
<proteinExistence type="predicted"/>
<dbReference type="AlphaFoldDB" id="A0A448XE90"/>
<evidence type="ECO:0000313" key="2">
    <source>
        <dbReference type="Proteomes" id="UP000784294"/>
    </source>
</evidence>
<dbReference type="Proteomes" id="UP000784294">
    <property type="component" value="Unassembled WGS sequence"/>
</dbReference>
<organism evidence="1 2">
    <name type="scientific">Protopolystoma xenopodis</name>
    <dbReference type="NCBI Taxonomy" id="117903"/>
    <lineage>
        <taxon>Eukaryota</taxon>
        <taxon>Metazoa</taxon>
        <taxon>Spiralia</taxon>
        <taxon>Lophotrochozoa</taxon>
        <taxon>Platyhelminthes</taxon>
        <taxon>Monogenea</taxon>
        <taxon>Polyopisthocotylea</taxon>
        <taxon>Polystomatidea</taxon>
        <taxon>Polystomatidae</taxon>
        <taxon>Protopolystoma</taxon>
    </lineage>
</organism>
<sequence>MASGWPRTTLAGCQNDQLFAQNGRHKPRRGKADGNSRSSIALLVSERVDADAVVAWIGGAAVRGVPALGDQVDVVKDDAVEREKGERFHNSHIHHYTNPDRFGMGCSVNLNTTTPSSSSSSSLLVVLVVIVVSAAASSSSASPTEIEPDRTKAQQPICVTQIGKGDAAQPFTVQHSPPPGQQRHFPSLNFAGIDFHHLEVIFLILTS</sequence>
<comment type="caution">
    <text evidence="1">The sequence shown here is derived from an EMBL/GenBank/DDBJ whole genome shotgun (WGS) entry which is preliminary data.</text>
</comment>
<reference evidence="1" key="1">
    <citation type="submission" date="2018-11" db="EMBL/GenBank/DDBJ databases">
        <authorList>
            <consortium name="Pathogen Informatics"/>
        </authorList>
    </citation>
    <scope>NUCLEOTIDE SEQUENCE</scope>
</reference>
<dbReference type="EMBL" id="CAAALY010248169">
    <property type="protein sequence ID" value="VEL34689.1"/>
    <property type="molecule type" value="Genomic_DNA"/>
</dbReference>